<reference evidence="1 2" key="1">
    <citation type="submission" date="2018-04" db="EMBL/GenBank/DDBJ databases">
        <title>Genomic Encyclopedia of Archaeal and Bacterial Type Strains, Phase II (KMG-II): from individual species to whole genera.</title>
        <authorList>
            <person name="Goeker M."/>
        </authorList>
    </citation>
    <scope>NUCLEOTIDE SEQUENCE [LARGE SCALE GENOMIC DNA]</scope>
    <source>
        <strain evidence="1 2">DSM 25731</strain>
    </source>
</reference>
<proteinExistence type="predicted"/>
<name>A0A2T6C1A8_9FLAO</name>
<dbReference type="OrthoDB" id="840060at2"/>
<dbReference type="AlphaFoldDB" id="A0A2T6C1A8"/>
<gene>
    <name evidence="1" type="ORF">C8N46_103125</name>
</gene>
<evidence type="ECO:0000313" key="2">
    <source>
        <dbReference type="Proteomes" id="UP000244090"/>
    </source>
</evidence>
<dbReference type="Proteomes" id="UP000244090">
    <property type="component" value="Unassembled WGS sequence"/>
</dbReference>
<dbReference type="EMBL" id="QBKT01000003">
    <property type="protein sequence ID" value="PTX62027.1"/>
    <property type="molecule type" value="Genomic_DNA"/>
</dbReference>
<accession>A0A2T6C1A8</accession>
<sequence length="65" mass="7636">MARAMFDYTKTILKKVSFDPSLFCKELQKALQRLLPHEIEELKIWINSLVTANPQLDQCLIYLKP</sequence>
<keyword evidence="2" id="KW-1185">Reference proteome</keyword>
<dbReference type="RefSeq" id="WP_007092881.1">
    <property type="nucleotide sequence ID" value="NZ_QBKT01000003.1"/>
</dbReference>
<organism evidence="1 2">
    <name type="scientific">Kordia periserrulae</name>
    <dbReference type="NCBI Taxonomy" id="701523"/>
    <lineage>
        <taxon>Bacteria</taxon>
        <taxon>Pseudomonadati</taxon>
        <taxon>Bacteroidota</taxon>
        <taxon>Flavobacteriia</taxon>
        <taxon>Flavobacteriales</taxon>
        <taxon>Flavobacteriaceae</taxon>
        <taxon>Kordia</taxon>
    </lineage>
</organism>
<evidence type="ECO:0000313" key="1">
    <source>
        <dbReference type="EMBL" id="PTX62027.1"/>
    </source>
</evidence>
<protein>
    <submittedName>
        <fullName evidence="1">Uncharacterized protein</fullName>
    </submittedName>
</protein>
<comment type="caution">
    <text evidence="1">The sequence shown here is derived from an EMBL/GenBank/DDBJ whole genome shotgun (WGS) entry which is preliminary data.</text>
</comment>